<keyword evidence="6" id="KW-1185">Reference proteome</keyword>
<keyword evidence="2 5" id="KW-0645">Protease</keyword>
<evidence type="ECO:0000259" key="4">
    <source>
        <dbReference type="Pfam" id="PF04586"/>
    </source>
</evidence>
<dbReference type="AlphaFoldDB" id="A0A9X2M8S4"/>
<dbReference type="Pfam" id="PF04586">
    <property type="entry name" value="Peptidase_S78"/>
    <property type="match status" value="1"/>
</dbReference>
<dbReference type="NCBIfam" id="TIGR01543">
    <property type="entry name" value="proheadase_HK97"/>
    <property type="match status" value="1"/>
</dbReference>
<keyword evidence="1" id="KW-1188">Viral release from host cell</keyword>
<dbReference type="EMBL" id="JANKBY010000030">
    <property type="protein sequence ID" value="MCR1821994.1"/>
    <property type="molecule type" value="Genomic_DNA"/>
</dbReference>
<feature type="domain" description="Prohead serine protease" evidence="4">
    <location>
        <begin position="7"/>
        <end position="155"/>
    </location>
</feature>
<reference evidence="5" key="1">
    <citation type="submission" date="2022-07" db="EMBL/GenBank/DDBJ databases">
        <title>Enhanced cultured diversity of the mouse gut microbiota enables custom-made synthetic communities.</title>
        <authorList>
            <person name="Afrizal A."/>
        </authorList>
    </citation>
    <scope>NUCLEOTIDE SEQUENCE</scope>
    <source>
        <strain evidence="5">DSM 29186</strain>
    </source>
</reference>
<dbReference type="InterPro" id="IPR006433">
    <property type="entry name" value="Prohead_protease"/>
</dbReference>
<evidence type="ECO:0000313" key="5">
    <source>
        <dbReference type="EMBL" id="MCR1821994.1"/>
    </source>
</evidence>
<dbReference type="RefSeq" id="WP_257560138.1">
    <property type="nucleotide sequence ID" value="NZ_JANKBY010000030.1"/>
</dbReference>
<evidence type="ECO:0000256" key="1">
    <source>
        <dbReference type="ARBA" id="ARBA00022612"/>
    </source>
</evidence>
<evidence type="ECO:0000256" key="2">
    <source>
        <dbReference type="ARBA" id="ARBA00022670"/>
    </source>
</evidence>
<dbReference type="GO" id="GO:0006508">
    <property type="term" value="P:proteolysis"/>
    <property type="evidence" value="ECO:0007669"/>
    <property type="project" value="UniProtKB-KW"/>
</dbReference>
<keyword evidence="3" id="KW-0378">Hydrolase</keyword>
<proteinExistence type="predicted"/>
<sequence>MRIEIRNDSVILDGYVNAVDRESKPIPSVKGRFVEKIKPGAFQRSLERRSNVDLLLNHDKNRKLGSTSEGNLELFEDNIGLRAICTVTDPDVIEKAKNKQLRGWSFGFYAEKDNWETVENGYEKRTVEELDLFEVTIVDDTRNPAYSATSIEMRDDKEVLTENRVTDFKAITIDESKNKEKRTNIDYSKYKKEIETFKKS</sequence>
<accession>A0A9X2M8S4</accession>
<organism evidence="5 6">
    <name type="scientific">Terrisporobacter muris</name>
    <dbReference type="NCBI Taxonomy" id="2963284"/>
    <lineage>
        <taxon>Bacteria</taxon>
        <taxon>Bacillati</taxon>
        <taxon>Bacillota</taxon>
        <taxon>Clostridia</taxon>
        <taxon>Peptostreptococcales</taxon>
        <taxon>Peptostreptococcaceae</taxon>
        <taxon>Terrisporobacter</taxon>
    </lineage>
</organism>
<name>A0A9X2M8S4_9FIRM</name>
<evidence type="ECO:0000256" key="3">
    <source>
        <dbReference type="ARBA" id="ARBA00022801"/>
    </source>
</evidence>
<dbReference type="Proteomes" id="UP001140817">
    <property type="component" value="Unassembled WGS sequence"/>
</dbReference>
<comment type="caution">
    <text evidence="5">The sequence shown here is derived from an EMBL/GenBank/DDBJ whole genome shotgun (WGS) entry which is preliminary data.</text>
</comment>
<protein>
    <submittedName>
        <fullName evidence="5">HK97 family phage prohead protease</fullName>
    </submittedName>
</protein>
<gene>
    <name evidence="5" type="ORF">NSA58_04265</name>
</gene>
<evidence type="ECO:0000313" key="6">
    <source>
        <dbReference type="Proteomes" id="UP001140817"/>
    </source>
</evidence>
<dbReference type="InterPro" id="IPR054613">
    <property type="entry name" value="Peptidase_S78_dom"/>
</dbReference>
<dbReference type="GO" id="GO:0008233">
    <property type="term" value="F:peptidase activity"/>
    <property type="evidence" value="ECO:0007669"/>
    <property type="project" value="UniProtKB-KW"/>
</dbReference>